<dbReference type="VEuPathDB" id="TrichDB:TRFO_03566"/>
<reference evidence="2" key="1">
    <citation type="submission" date="2016-10" db="EMBL/GenBank/DDBJ databases">
        <authorList>
            <person name="Benchimol M."/>
            <person name="Almeida L.G."/>
            <person name="Vasconcelos A.T."/>
            <person name="Perreira-Neves A."/>
            <person name="Rosa I.A."/>
            <person name="Tasca T."/>
            <person name="Bogo M.R."/>
            <person name="de Souza W."/>
        </authorList>
    </citation>
    <scope>NUCLEOTIDE SEQUENCE [LARGE SCALE GENOMIC DNA]</scope>
    <source>
        <strain evidence="2">K</strain>
    </source>
</reference>
<gene>
    <name evidence="2" type="ORF">TRFO_03566</name>
</gene>
<feature type="coiled-coil region" evidence="1">
    <location>
        <begin position="221"/>
        <end position="422"/>
    </location>
</feature>
<name>A0A1J4KSV8_9EUKA</name>
<organism evidence="2 3">
    <name type="scientific">Tritrichomonas foetus</name>
    <dbReference type="NCBI Taxonomy" id="1144522"/>
    <lineage>
        <taxon>Eukaryota</taxon>
        <taxon>Metamonada</taxon>
        <taxon>Parabasalia</taxon>
        <taxon>Tritrichomonadida</taxon>
        <taxon>Tritrichomonadidae</taxon>
        <taxon>Tritrichomonas</taxon>
    </lineage>
</organism>
<evidence type="ECO:0000256" key="1">
    <source>
        <dbReference type="SAM" id="Coils"/>
    </source>
</evidence>
<comment type="caution">
    <text evidence="2">The sequence shown here is derived from an EMBL/GenBank/DDBJ whole genome shotgun (WGS) entry which is preliminary data.</text>
</comment>
<protein>
    <submittedName>
        <fullName evidence="2">Uncharacterized protein</fullName>
    </submittedName>
</protein>
<keyword evidence="1" id="KW-0175">Coiled coil</keyword>
<dbReference type="EMBL" id="MLAK01000560">
    <property type="protein sequence ID" value="OHT12565.1"/>
    <property type="molecule type" value="Genomic_DNA"/>
</dbReference>
<evidence type="ECO:0000313" key="3">
    <source>
        <dbReference type="Proteomes" id="UP000179807"/>
    </source>
</evidence>
<dbReference type="RefSeq" id="XP_068365701.1">
    <property type="nucleotide sequence ID" value="XM_068491380.1"/>
</dbReference>
<evidence type="ECO:0000313" key="2">
    <source>
        <dbReference type="EMBL" id="OHT12565.1"/>
    </source>
</evidence>
<dbReference type="GeneID" id="94826084"/>
<proteinExistence type="predicted"/>
<dbReference type="Proteomes" id="UP000179807">
    <property type="component" value="Unassembled WGS sequence"/>
</dbReference>
<accession>A0A1J4KSV8</accession>
<keyword evidence="3" id="KW-1185">Reference proteome</keyword>
<sequence length="427" mass="49818">MWWKRFLESDDAVSILPEEKLYHLNQASISQLEKMQDQESALQNQINDISFQICNLLATDEQTRLEKEYSSSSAEEARYNELKAQFNNLQYEIEMIEEEILIQETMLYHLTFANQKSAQNLQLKKLVSSLTSHACATDDINERDNCVLCLDLLSGDSKVLKMKINQNNVFFQKKSASLNVQLNELISKTADVVRQIHNIQQQVEDTIRKSDLMGPILPRMKKQLKAELKEFGNTRKRLLEAKKKVDNLTIERDDIQNECASLSAQLLMKPVDGIYSDEEMQEKIELRQKLMNLEIRKNQNRQKKHLLESQLRSAKESIQEVKNEAKEVEKQTKMLSNAIEDQKSKLQKLKEANIPIEDFQAVYNSSKQMGLDDLETTLEKKEEHLKLMKRRKNNVKAKTEKLKEQEKQFDEQIKKLNELLNSTHFSP</sequence>
<feature type="coiled-coil region" evidence="1">
    <location>
        <begin position="25"/>
        <end position="99"/>
    </location>
</feature>
<dbReference type="AlphaFoldDB" id="A0A1J4KSV8"/>